<dbReference type="RefSeq" id="WP_377471055.1">
    <property type="nucleotide sequence ID" value="NZ_JBHLWN010000060.1"/>
</dbReference>
<comment type="caution">
    <text evidence="2">The sequence shown here is derived from an EMBL/GenBank/DDBJ whole genome shotgun (WGS) entry which is preliminary data.</text>
</comment>
<evidence type="ECO:0000313" key="2">
    <source>
        <dbReference type="EMBL" id="MFC0213731.1"/>
    </source>
</evidence>
<dbReference type="Proteomes" id="UP001589776">
    <property type="component" value="Unassembled WGS sequence"/>
</dbReference>
<proteinExistence type="predicted"/>
<keyword evidence="1" id="KW-0472">Membrane</keyword>
<feature type="transmembrane region" description="Helical" evidence="1">
    <location>
        <begin position="6"/>
        <end position="25"/>
    </location>
</feature>
<keyword evidence="1" id="KW-1133">Transmembrane helix</keyword>
<reference evidence="2 3" key="1">
    <citation type="submission" date="2024-09" db="EMBL/GenBank/DDBJ databases">
        <authorList>
            <person name="Sun Q."/>
            <person name="Mori K."/>
        </authorList>
    </citation>
    <scope>NUCLEOTIDE SEQUENCE [LARGE SCALE GENOMIC DNA]</scope>
    <source>
        <strain evidence="2 3">CCM 7759</strain>
    </source>
</reference>
<organism evidence="2 3">
    <name type="scientific">Paenibacillus chartarius</name>
    <dbReference type="NCBI Taxonomy" id="747481"/>
    <lineage>
        <taxon>Bacteria</taxon>
        <taxon>Bacillati</taxon>
        <taxon>Bacillota</taxon>
        <taxon>Bacilli</taxon>
        <taxon>Bacillales</taxon>
        <taxon>Paenibacillaceae</taxon>
        <taxon>Paenibacillus</taxon>
    </lineage>
</organism>
<keyword evidence="3" id="KW-1185">Reference proteome</keyword>
<dbReference type="EMBL" id="JBHLWN010000060">
    <property type="protein sequence ID" value="MFC0213731.1"/>
    <property type="molecule type" value="Genomic_DNA"/>
</dbReference>
<gene>
    <name evidence="2" type="ORF">ACFFK0_14900</name>
</gene>
<name>A0ABV6DM61_9BACL</name>
<sequence length="123" mass="13859">MELVMQYGWIIGIGIALAVLLLLRAKLKAASPSGRAAAELKRLTEAYNGHADSPQDLPSWKEALSVMERYPSDYNKLNGEISFVQAFVAYLEKHYPEDAGLQSLRQHAHYRKDSIWGITVKRD</sequence>
<keyword evidence="1" id="KW-0812">Transmembrane</keyword>
<accession>A0ABV6DM61</accession>
<evidence type="ECO:0000256" key="1">
    <source>
        <dbReference type="SAM" id="Phobius"/>
    </source>
</evidence>
<protein>
    <submittedName>
        <fullName evidence="2">Uncharacterized protein</fullName>
    </submittedName>
</protein>
<evidence type="ECO:0000313" key="3">
    <source>
        <dbReference type="Proteomes" id="UP001589776"/>
    </source>
</evidence>